<dbReference type="PROSITE" id="PS51063">
    <property type="entry name" value="HTH_CRP_2"/>
    <property type="match status" value="1"/>
</dbReference>
<keyword evidence="2" id="KW-0238">DNA-binding</keyword>
<reference evidence="6 7" key="1">
    <citation type="submission" date="2019-06" db="EMBL/GenBank/DDBJ databases">
        <authorList>
            <person name="Rodrigo-Torres L."/>
            <person name="Arahal R. D."/>
            <person name="Lucena T."/>
        </authorList>
    </citation>
    <scope>NUCLEOTIDE SEQUENCE [LARGE SCALE GENOMIC DNA]</scope>
    <source>
        <strain evidence="6 7">SW08-7</strain>
    </source>
</reference>
<dbReference type="SMART" id="SM00419">
    <property type="entry name" value="HTH_CRP"/>
    <property type="match status" value="1"/>
</dbReference>
<dbReference type="InterPro" id="IPR050397">
    <property type="entry name" value="Env_Response_Regulators"/>
</dbReference>
<evidence type="ECO:0000256" key="2">
    <source>
        <dbReference type="ARBA" id="ARBA00023125"/>
    </source>
</evidence>
<dbReference type="EMBL" id="CABFVH010000001">
    <property type="protein sequence ID" value="VUF10441.1"/>
    <property type="molecule type" value="Genomic_DNA"/>
</dbReference>
<dbReference type="AlphaFoldDB" id="A0A564FSQ5"/>
<feature type="domain" description="HTH crp-type" evidence="4">
    <location>
        <begin position="164"/>
        <end position="230"/>
    </location>
</feature>
<dbReference type="GO" id="GO:0003677">
    <property type="term" value="F:DNA binding"/>
    <property type="evidence" value="ECO:0007669"/>
    <property type="project" value="UniProtKB-KW"/>
</dbReference>
<reference evidence="5" key="3">
    <citation type="submission" date="2021-08" db="EMBL/GenBank/DDBJ databases">
        <authorList>
            <person name="Tani A."/>
            <person name="Ola A."/>
            <person name="Ogura Y."/>
            <person name="Katsura K."/>
            <person name="Hayashi T."/>
        </authorList>
    </citation>
    <scope>NUCLEOTIDE SEQUENCE</scope>
    <source>
        <strain evidence="5">DSM 22415</strain>
    </source>
</reference>
<dbReference type="SUPFAM" id="SSF51206">
    <property type="entry name" value="cAMP-binding domain-like"/>
    <property type="match status" value="1"/>
</dbReference>
<sequence>MVAPEPPDTALRRSAMLPDVDALLSGNLLLGALRLPDQALIKPHLELREYRRGDVLFDAGENVGHITFPLGPCVAALLIGLQDGRAVETATVGHEGAVGGVVSQGSLPAFSRAVVQIPGSVLRIEAAVLQQIKQTSPGLRNLITRYSDCLLAQVLQSVACNASHTIEARCARWLLGLQDRLGSDVLPVTHEVLAELLGVQRSYLTRTLRTLQQQGLIQVRRGRIIIQSRPAVEATACECHGAVKRHFETVLGAVYNASGTLVSLRPAPACDKPLPQAV</sequence>
<evidence type="ECO:0000313" key="6">
    <source>
        <dbReference type="EMBL" id="VUF10441.1"/>
    </source>
</evidence>
<dbReference type="InterPro" id="IPR036390">
    <property type="entry name" value="WH_DNA-bd_sf"/>
</dbReference>
<dbReference type="Proteomes" id="UP001055303">
    <property type="component" value="Unassembled WGS sequence"/>
</dbReference>
<keyword evidence="8" id="KW-1185">Reference proteome</keyword>
<reference evidence="5" key="2">
    <citation type="journal article" date="2021" name="Front. Microbiol.">
        <title>Comprehensive Comparative Genomics and Phenotyping of Methylobacterium Species.</title>
        <authorList>
            <person name="Alessa O."/>
            <person name="Ogura Y."/>
            <person name="Fujitani Y."/>
            <person name="Takami H."/>
            <person name="Hayashi T."/>
            <person name="Sahin N."/>
            <person name="Tani A."/>
        </authorList>
    </citation>
    <scope>NUCLEOTIDE SEQUENCE</scope>
    <source>
        <strain evidence="5">DSM 22415</strain>
    </source>
</reference>
<accession>A0A564FSQ5</accession>
<keyword evidence="1" id="KW-0805">Transcription regulation</keyword>
<dbReference type="SUPFAM" id="SSF46785">
    <property type="entry name" value="Winged helix' DNA-binding domain"/>
    <property type="match status" value="1"/>
</dbReference>
<dbReference type="InterPro" id="IPR012318">
    <property type="entry name" value="HTH_CRP"/>
</dbReference>
<evidence type="ECO:0000313" key="7">
    <source>
        <dbReference type="Proteomes" id="UP000401717"/>
    </source>
</evidence>
<evidence type="ECO:0000313" key="5">
    <source>
        <dbReference type="EMBL" id="GJD57983.1"/>
    </source>
</evidence>
<proteinExistence type="predicted"/>
<name>A0A564FSQ5_9HYPH</name>
<dbReference type="GO" id="GO:0003700">
    <property type="term" value="F:DNA-binding transcription factor activity"/>
    <property type="evidence" value="ECO:0007669"/>
    <property type="project" value="TreeGrafter"/>
</dbReference>
<dbReference type="PANTHER" id="PTHR24567">
    <property type="entry name" value="CRP FAMILY TRANSCRIPTIONAL REGULATORY PROTEIN"/>
    <property type="match status" value="1"/>
</dbReference>
<dbReference type="EMBL" id="BPQI01000127">
    <property type="protein sequence ID" value="GJD57983.1"/>
    <property type="molecule type" value="Genomic_DNA"/>
</dbReference>
<keyword evidence="3" id="KW-0804">Transcription</keyword>
<evidence type="ECO:0000256" key="1">
    <source>
        <dbReference type="ARBA" id="ARBA00023015"/>
    </source>
</evidence>
<evidence type="ECO:0000313" key="8">
    <source>
        <dbReference type="Proteomes" id="UP001055303"/>
    </source>
</evidence>
<gene>
    <name evidence="5" type="ORF">IFDJLNFL_3897</name>
    <name evidence="6" type="ORF">MTDSW087_00108</name>
</gene>
<dbReference type="Gene3D" id="2.60.120.10">
    <property type="entry name" value="Jelly Rolls"/>
    <property type="match status" value="1"/>
</dbReference>
<protein>
    <recommendedName>
        <fullName evidence="4">HTH crp-type domain-containing protein</fullName>
    </recommendedName>
</protein>
<dbReference type="PANTHER" id="PTHR24567:SF74">
    <property type="entry name" value="HTH-TYPE TRANSCRIPTIONAL REGULATOR ARCR"/>
    <property type="match status" value="1"/>
</dbReference>
<dbReference type="GO" id="GO:0005829">
    <property type="term" value="C:cytosol"/>
    <property type="evidence" value="ECO:0007669"/>
    <property type="project" value="TreeGrafter"/>
</dbReference>
<evidence type="ECO:0000259" key="4">
    <source>
        <dbReference type="PROSITE" id="PS51063"/>
    </source>
</evidence>
<dbReference type="InterPro" id="IPR014710">
    <property type="entry name" value="RmlC-like_jellyroll"/>
</dbReference>
<dbReference type="Pfam" id="PF13545">
    <property type="entry name" value="HTH_Crp_2"/>
    <property type="match status" value="1"/>
</dbReference>
<organism evidence="6 7">
    <name type="scientific">Methylobacterium dankookense</name>
    <dbReference type="NCBI Taxonomy" id="560405"/>
    <lineage>
        <taxon>Bacteria</taxon>
        <taxon>Pseudomonadati</taxon>
        <taxon>Pseudomonadota</taxon>
        <taxon>Alphaproteobacteria</taxon>
        <taxon>Hyphomicrobiales</taxon>
        <taxon>Methylobacteriaceae</taxon>
        <taxon>Methylobacterium</taxon>
    </lineage>
</organism>
<dbReference type="Proteomes" id="UP000401717">
    <property type="component" value="Unassembled WGS sequence"/>
</dbReference>
<dbReference type="InterPro" id="IPR018490">
    <property type="entry name" value="cNMP-bd_dom_sf"/>
</dbReference>
<evidence type="ECO:0000256" key="3">
    <source>
        <dbReference type="ARBA" id="ARBA00023163"/>
    </source>
</evidence>